<gene>
    <name evidence="2" type="ORF">CEURO_LOCUS20546</name>
</gene>
<protein>
    <recommendedName>
        <fullName evidence="1">Pseudouridine synthase RsuA/RluA-like domain-containing protein</fullName>
    </recommendedName>
</protein>
<evidence type="ECO:0000259" key="1">
    <source>
        <dbReference type="Pfam" id="PF00849"/>
    </source>
</evidence>
<evidence type="ECO:0000313" key="3">
    <source>
        <dbReference type="Proteomes" id="UP001152484"/>
    </source>
</evidence>
<dbReference type="GO" id="GO:0009982">
    <property type="term" value="F:pseudouridine synthase activity"/>
    <property type="evidence" value="ECO:0007669"/>
    <property type="project" value="InterPro"/>
</dbReference>
<dbReference type="GO" id="GO:0003723">
    <property type="term" value="F:RNA binding"/>
    <property type="evidence" value="ECO:0007669"/>
    <property type="project" value="InterPro"/>
</dbReference>
<dbReference type="AlphaFoldDB" id="A0A9P1ELU1"/>
<dbReference type="OrthoDB" id="428658at2759"/>
<evidence type="ECO:0000313" key="2">
    <source>
        <dbReference type="EMBL" id="CAH9114831.1"/>
    </source>
</evidence>
<dbReference type="Gene3D" id="3.30.2350.10">
    <property type="entry name" value="Pseudouridine synthase"/>
    <property type="match status" value="1"/>
</dbReference>
<dbReference type="SUPFAM" id="SSF55120">
    <property type="entry name" value="Pseudouridine synthase"/>
    <property type="match status" value="1"/>
</dbReference>
<dbReference type="InterPro" id="IPR050188">
    <property type="entry name" value="RluA_PseudoU_synthase"/>
</dbReference>
<proteinExistence type="predicted"/>
<dbReference type="EMBL" id="CAMAPE010000065">
    <property type="protein sequence ID" value="CAH9114831.1"/>
    <property type="molecule type" value="Genomic_DNA"/>
</dbReference>
<dbReference type="Pfam" id="PF00849">
    <property type="entry name" value="PseudoU_synth_2"/>
    <property type="match status" value="1"/>
</dbReference>
<keyword evidence="3" id="KW-1185">Reference proteome</keyword>
<dbReference type="PANTHER" id="PTHR21600">
    <property type="entry name" value="MITOCHONDRIAL RNA PSEUDOURIDINE SYNTHASE"/>
    <property type="match status" value="1"/>
</dbReference>
<accession>A0A9P1ELU1</accession>
<dbReference type="InterPro" id="IPR020103">
    <property type="entry name" value="PsdUridine_synth_cat_dom_sf"/>
</dbReference>
<dbReference type="Proteomes" id="UP001152484">
    <property type="component" value="Unassembled WGS sequence"/>
</dbReference>
<feature type="domain" description="Pseudouridine synthase RsuA/RluA-like" evidence="1">
    <location>
        <begin position="94"/>
        <end position="172"/>
    </location>
</feature>
<comment type="caution">
    <text evidence="2">The sequence shown here is derived from an EMBL/GenBank/DDBJ whole genome shotgun (WGS) entry which is preliminary data.</text>
</comment>
<organism evidence="2 3">
    <name type="scientific">Cuscuta europaea</name>
    <name type="common">European dodder</name>
    <dbReference type="NCBI Taxonomy" id="41803"/>
    <lineage>
        <taxon>Eukaryota</taxon>
        <taxon>Viridiplantae</taxon>
        <taxon>Streptophyta</taxon>
        <taxon>Embryophyta</taxon>
        <taxon>Tracheophyta</taxon>
        <taxon>Spermatophyta</taxon>
        <taxon>Magnoliopsida</taxon>
        <taxon>eudicotyledons</taxon>
        <taxon>Gunneridae</taxon>
        <taxon>Pentapetalae</taxon>
        <taxon>asterids</taxon>
        <taxon>lamiids</taxon>
        <taxon>Solanales</taxon>
        <taxon>Convolvulaceae</taxon>
        <taxon>Cuscuteae</taxon>
        <taxon>Cuscuta</taxon>
        <taxon>Cuscuta subgen. Cuscuta</taxon>
    </lineage>
</organism>
<name>A0A9P1ELU1_CUSEU</name>
<dbReference type="PANTHER" id="PTHR21600:SF53">
    <property type="entry name" value="RNA PSEUDOURIDINE SYNTHASE 3, MITOCHONDRIAL"/>
    <property type="match status" value="1"/>
</dbReference>
<reference evidence="2" key="1">
    <citation type="submission" date="2022-07" db="EMBL/GenBank/DDBJ databases">
        <authorList>
            <person name="Macas J."/>
            <person name="Novak P."/>
            <person name="Neumann P."/>
        </authorList>
    </citation>
    <scope>NUCLEOTIDE SEQUENCE</scope>
</reference>
<dbReference type="InterPro" id="IPR006145">
    <property type="entry name" value="PsdUridine_synth_RsuA/RluA"/>
</dbReference>
<sequence>MVSICPEKSVLPVPVQIECSDINDSPSTVSSKISLRKIRHHEIMEMGARVYVPVSIVESKISKRFDIIPSGTLYPNADEIAYLQRLVTYKDSALIVLNKPPKLPVKGSLPIHNSMDALAAAALSYDYDVGPRLVHHLDRESSGLLLMGRTEESISLLHLFLSDSAKKKFQSKVLKFSTHELIKD</sequence>
<dbReference type="GO" id="GO:0000455">
    <property type="term" value="P:enzyme-directed rRNA pseudouridine synthesis"/>
    <property type="evidence" value="ECO:0007669"/>
    <property type="project" value="TreeGrafter"/>
</dbReference>